<organism evidence="2 3">
    <name type="scientific">Gaopeijia maritima</name>
    <dbReference type="NCBI Taxonomy" id="3119007"/>
    <lineage>
        <taxon>Bacteria</taxon>
        <taxon>Pseudomonadati</taxon>
        <taxon>Gemmatimonadota</taxon>
        <taxon>Longimicrobiia</taxon>
        <taxon>Gaopeijiales</taxon>
        <taxon>Gaopeijiaceae</taxon>
        <taxon>Gaopeijia</taxon>
    </lineage>
</organism>
<keyword evidence="3" id="KW-1185">Reference proteome</keyword>
<gene>
    <name evidence="2" type="ORF">WI372_16865</name>
</gene>
<evidence type="ECO:0000313" key="2">
    <source>
        <dbReference type="EMBL" id="MEK9502669.1"/>
    </source>
</evidence>
<name>A0ABU9EEU0_9BACT</name>
<keyword evidence="1" id="KW-1133">Transmembrane helix</keyword>
<evidence type="ECO:0000313" key="3">
    <source>
        <dbReference type="Proteomes" id="UP001484239"/>
    </source>
</evidence>
<dbReference type="Proteomes" id="UP001484239">
    <property type="component" value="Unassembled WGS sequence"/>
</dbReference>
<feature type="transmembrane region" description="Helical" evidence="1">
    <location>
        <begin position="20"/>
        <end position="47"/>
    </location>
</feature>
<dbReference type="RefSeq" id="WP_405280375.1">
    <property type="nucleotide sequence ID" value="NZ_CP144380.1"/>
</dbReference>
<dbReference type="PANTHER" id="PTHR37314:SF4">
    <property type="entry name" value="UPF0700 TRANSMEMBRANE PROTEIN YOAK"/>
    <property type="match status" value="1"/>
</dbReference>
<dbReference type="PANTHER" id="PTHR37314">
    <property type="entry name" value="SLR0142 PROTEIN"/>
    <property type="match status" value="1"/>
</dbReference>
<accession>A0ABU9EEU0</accession>
<protein>
    <submittedName>
        <fullName evidence="2">YoaK family protein</fullName>
    </submittedName>
</protein>
<feature type="transmembrane region" description="Helical" evidence="1">
    <location>
        <begin position="101"/>
        <end position="119"/>
    </location>
</feature>
<reference evidence="2 3" key="1">
    <citation type="submission" date="2024-02" db="EMBL/GenBank/DDBJ databases">
        <title>A novel Gemmatimonadota bacterium.</title>
        <authorList>
            <person name="Du Z.-J."/>
            <person name="Ye Y.-Q."/>
        </authorList>
    </citation>
    <scope>NUCLEOTIDE SEQUENCE [LARGE SCALE GENOMIC DNA]</scope>
    <source>
        <strain evidence="2 3">DH-20</strain>
    </source>
</reference>
<dbReference type="EMBL" id="JBBHLI010000013">
    <property type="protein sequence ID" value="MEK9502669.1"/>
    <property type="molecule type" value="Genomic_DNA"/>
</dbReference>
<feature type="transmembrane region" description="Helical" evidence="1">
    <location>
        <begin position="68"/>
        <end position="89"/>
    </location>
</feature>
<feature type="transmembrane region" description="Helical" evidence="1">
    <location>
        <begin position="205"/>
        <end position="224"/>
    </location>
</feature>
<comment type="caution">
    <text evidence="2">The sequence shown here is derived from an EMBL/GenBank/DDBJ whole genome shotgun (WGS) entry which is preliminary data.</text>
</comment>
<keyword evidence="1" id="KW-0812">Transmembrane</keyword>
<proteinExistence type="predicted"/>
<dbReference type="Pfam" id="PF06912">
    <property type="entry name" value="DUF1275"/>
    <property type="match status" value="1"/>
</dbReference>
<keyword evidence="1" id="KW-0472">Membrane</keyword>
<feature type="transmembrane region" description="Helical" evidence="1">
    <location>
        <begin position="179"/>
        <end position="199"/>
    </location>
</feature>
<dbReference type="InterPro" id="IPR010699">
    <property type="entry name" value="DUF1275"/>
</dbReference>
<sequence>MPYRPGDSFHPSALPVRRWIVGGGIGLAALAGYINVIALGSSSVAVSHMSGTVSRLGTDLAIGNRTDLVFVLAVLSAFMVGAAVAGAIIGQPSLEPGRRYGAALLTEAAALVAATALLLRGSRAGLPLLALACGTQNGLASSYYGLIIRTTHVTGIVTDLGVLAGQRLRGVPVEGWKPVLLGGLLAGFLLGGTAGQVAAARFGPAALAPAALICALAGGGYYRWRSLVAGTRSM</sequence>
<evidence type="ECO:0000256" key="1">
    <source>
        <dbReference type="SAM" id="Phobius"/>
    </source>
</evidence>